<dbReference type="InterPro" id="IPR032675">
    <property type="entry name" value="LRR_dom_sf"/>
</dbReference>
<keyword evidence="4" id="KW-1185">Reference proteome</keyword>
<evidence type="ECO:0000313" key="5">
    <source>
        <dbReference type="Proteomes" id="UP000663852"/>
    </source>
</evidence>
<accession>A0A814SWI9</accession>
<dbReference type="OrthoDB" id="9995447at2759"/>
<dbReference type="Gene3D" id="3.80.10.10">
    <property type="entry name" value="Ribonuclease Inhibitor"/>
    <property type="match status" value="1"/>
</dbReference>
<evidence type="ECO:0000313" key="2">
    <source>
        <dbReference type="EMBL" id="CAF1153443.1"/>
    </source>
</evidence>
<dbReference type="EMBL" id="CAJNOR010012099">
    <property type="protein sequence ID" value="CAF1665658.1"/>
    <property type="molecule type" value="Genomic_DNA"/>
</dbReference>
<evidence type="ECO:0000313" key="3">
    <source>
        <dbReference type="EMBL" id="CAF1665658.1"/>
    </source>
</evidence>
<organism evidence="2 5">
    <name type="scientific">Adineta ricciae</name>
    <name type="common">Rotifer</name>
    <dbReference type="NCBI Taxonomy" id="249248"/>
    <lineage>
        <taxon>Eukaryota</taxon>
        <taxon>Metazoa</taxon>
        <taxon>Spiralia</taxon>
        <taxon>Gnathifera</taxon>
        <taxon>Rotifera</taxon>
        <taxon>Eurotatoria</taxon>
        <taxon>Bdelloidea</taxon>
        <taxon>Adinetida</taxon>
        <taxon>Adinetidae</taxon>
        <taxon>Adineta</taxon>
    </lineage>
</organism>
<dbReference type="AlphaFoldDB" id="A0A814SWI9"/>
<evidence type="ECO:0000259" key="1">
    <source>
        <dbReference type="PROSITE" id="PS50181"/>
    </source>
</evidence>
<evidence type="ECO:0000313" key="4">
    <source>
        <dbReference type="Proteomes" id="UP000663828"/>
    </source>
</evidence>
<dbReference type="InterPro" id="IPR001810">
    <property type="entry name" value="F-box_dom"/>
</dbReference>
<dbReference type="Proteomes" id="UP000663828">
    <property type="component" value="Unassembled WGS sequence"/>
</dbReference>
<proteinExistence type="predicted"/>
<name>A0A814SWI9_ADIRI</name>
<sequence>MGHLPDELLLTLFQYLHRFDLLYSFGNLNQRFQRILEPYLYEVDLTRESLSYQHFVLFYKYVVPYQGHYVRDLQISGDHQFYLFQPLIHLFTNLESLTLKSIVFFGSHQYAVQGELVTQALRISSLSTLTLSRLDVPETIASLASPNLTSLILLDESDFDYPYIRERISTIKYFSLNVRKFQSTTFSSIFKLLPNLEELRLSISNCYNPSNLQRRYLRIPKTLTKLLLEFKHEKPISEEALKEEFLDVFGNQIQSLTLIVNNAALQISHLLSDFTSLTTFHCDVALTSSATFDINLDNVISHESSYSLNNRMTIKVLNLTLHNQTILASDERKFLTELLNSLPNLVTLSVSTNDTKAIIRQFNSLFSKRSSRKIRHFHIEDLRRYNLKDHRPRYPPIYHRTLFYELAQIFPNLNTVTFPCHTNFLDEYRTSLNVFLKQLQNRLPKLTHFTLKIMYRSGDTYDNYIKNFDECPWLHYTTKRCLYPDYNGSWYEAHDIQIWL</sequence>
<gene>
    <name evidence="2" type="ORF">EDS130_LOCUS22738</name>
    <name evidence="3" type="ORF">XAT740_LOCUS57718</name>
</gene>
<protein>
    <recommendedName>
        <fullName evidence="1">F-box domain-containing protein</fullName>
    </recommendedName>
</protein>
<comment type="caution">
    <text evidence="2">The sequence shown here is derived from an EMBL/GenBank/DDBJ whole genome shotgun (WGS) entry which is preliminary data.</text>
</comment>
<dbReference type="PROSITE" id="PS50181">
    <property type="entry name" value="FBOX"/>
    <property type="match status" value="1"/>
</dbReference>
<dbReference type="EMBL" id="CAJNOJ010000121">
    <property type="protein sequence ID" value="CAF1153443.1"/>
    <property type="molecule type" value="Genomic_DNA"/>
</dbReference>
<dbReference type="SUPFAM" id="SSF52047">
    <property type="entry name" value="RNI-like"/>
    <property type="match status" value="1"/>
</dbReference>
<feature type="domain" description="F-box" evidence="1">
    <location>
        <begin position="1"/>
        <end position="50"/>
    </location>
</feature>
<reference evidence="2" key="1">
    <citation type="submission" date="2021-02" db="EMBL/GenBank/DDBJ databases">
        <authorList>
            <person name="Nowell W R."/>
        </authorList>
    </citation>
    <scope>NUCLEOTIDE SEQUENCE</scope>
</reference>
<dbReference type="Proteomes" id="UP000663852">
    <property type="component" value="Unassembled WGS sequence"/>
</dbReference>